<reference evidence="1 2" key="1">
    <citation type="submission" date="2022-10" db="EMBL/GenBank/DDBJ databases">
        <title>The complete genomes of actinobacterial strains from the NBC collection.</title>
        <authorList>
            <person name="Joergensen T.S."/>
            <person name="Alvarez Arevalo M."/>
            <person name="Sterndorff E.B."/>
            <person name="Faurdal D."/>
            <person name="Vuksanovic O."/>
            <person name="Mourched A.-S."/>
            <person name="Charusanti P."/>
            <person name="Shaw S."/>
            <person name="Blin K."/>
            <person name="Weber T."/>
        </authorList>
    </citation>
    <scope>NUCLEOTIDE SEQUENCE [LARGE SCALE GENOMIC DNA]</scope>
    <source>
        <strain evidence="1 2">NBC 01752</strain>
    </source>
</reference>
<proteinExistence type="predicted"/>
<name>A0ABZ1H390_STRPH</name>
<accession>A0ABZ1H390</accession>
<organism evidence="1 2">
    <name type="scientific">Streptomyces phaeochromogenes</name>
    <dbReference type="NCBI Taxonomy" id="1923"/>
    <lineage>
        <taxon>Bacteria</taxon>
        <taxon>Bacillati</taxon>
        <taxon>Actinomycetota</taxon>
        <taxon>Actinomycetes</taxon>
        <taxon>Kitasatosporales</taxon>
        <taxon>Streptomycetaceae</taxon>
        <taxon>Streptomyces</taxon>
        <taxon>Streptomyces phaeochromogenes group</taxon>
    </lineage>
</organism>
<evidence type="ECO:0000313" key="1">
    <source>
        <dbReference type="EMBL" id="WSD11996.1"/>
    </source>
</evidence>
<protein>
    <submittedName>
        <fullName evidence="1">Toxin Doc</fullName>
    </submittedName>
</protein>
<sequence>MVPRLSHRENALLDRQEELLGKELGVLDYSALVAAVARHRVNTPQLHVGSPDTCWRAAALMEQIVLLRPLPARNEFFAYGVAVAYIRASGESVDTAAYEPWRDLIADIRALRLTVYDIADRLRSMRPPE</sequence>
<keyword evidence="2" id="KW-1185">Reference proteome</keyword>
<gene>
    <name evidence="1" type="ORF">OHB35_01530</name>
</gene>
<evidence type="ECO:0000313" key="2">
    <source>
        <dbReference type="Proteomes" id="UP001340816"/>
    </source>
</evidence>
<dbReference type="EMBL" id="CP109135">
    <property type="protein sequence ID" value="WSD11996.1"/>
    <property type="molecule type" value="Genomic_DNA"/>
</dbReference>
<dbReference type="Proteomes" id="UP001340816">
    <property type="component" value="Chromosome"/>
</dbReference>